<feature type="transmembrane region" description="Helical" evidence="1">
    <location>
        <begin position="6"/>
        <end position="23"/>
    </location>
</feature>
<keyword evidence="1" id="KW-0472">Membrane</keyword>
<reference evidence="2 3" key="1">
    <citation type="submission" date="2013-07" db="EMBL/GenBank/DDBJ databases">
        <title>Thioclava pacifica DSM 10166 Genome Sequencing.</title>
        <authorList>
            <person name="Lai Q."/>
            <person name="Shao Z."/>
        </authorList>
    </citation>
    <scope>NUCLEOTIDE SEQUENCE [LARGE SCALE GENOMIC DNA]</scope>
    <source>
        <strain evidence="2 3">DSM 10166</strain>
    </source>
</reference>
<evidence type="ECO:0000313" key="3">
    <source>
        <dbReference type="Proteomes" id="UP000027432"/>
    </source>
</evidence>
<comment type="caution">
    <text evidence="2">The sequence shown here is derived from an EMBL/GenBank/DDBJ whole genome shotgun (WGS) entry which is preliminary data.</text>
</comment>
<dbReference type="Proteomes" id="UP000027432">
    <property type="component" value="Unassembled WGS sequence"/>
</dbReference>
<dbReference type="eggNOG" id="ENOG5032IKI">
    <property type="taxonomic scope" value="Bacteria"/>
</dbReference>
<dbReference type="AlphaFoldDB" id="A0A074J504"/>
<keyword evidence="3" id="KW-1185">Reference proteome</keyword>
<sequence length="47" mass="5452">MTNRIALWLAGIIIVLIFSDVLFDGGRILLFLAKELLDLVQYIAFWR</sequence>
<evidence type="ECO:0000313" key="2">
    <source>
        <dbReference type="EMBL" id="KEO51589.1"/>
    </source>
</evidence>
<accession>A0A074J504</accession>
<keyword evidence="1" id="KW-0812">Transmembrane</keyword>
<organism evidence="2 3">
    <name type="scientific">Thioclava pacifica DSM 10166</name>
    <dbReference type="NCBI Taxonomy" id="1353537"/>
    <lineage>
        <taxon>Bacteria</taxon>
        <taxon>Pseudomonadati</taxon>
        <taxon>Pseudomonadota</taxon>
        <taxon>Alphaproteobacteria</taxon>
        <taxon>Rhodobacterales</taxon>
        <taxon>Paracoccaceae</taxon>
        <taxon>Thioclava</taxon>
    </lineage>
</organism>
<name>A0A074J504_9RHOB</name>
<keyword evidence="1" id="KW-1133">Transmembrane helix</keyword>
<dbReference type="EMBL" id="AUND01000038">
    <property type="protein sequence ID" value="KEO51589.1"/>
    <property type="molecule type" value="Genomic_DNA"/>
</dbReference>
<proteinExistence type="predicted"/>
<evidence type="ECO:0008006" key="4">
    <source>
        <dbReference type="Google" id="ProtNLM"/>
    </source>
</evidence>
<dbReference type="RefSeq" id="WP_038079034.1">
    <property type="nucleotide sequence ID" value="NZ_AUND01000038.1"/>
</dbReference>
<protein>
    <recommendedName>
        <fullName evidence="4">Glyceraldehyde-3-phosphate dehydrogenase</fullName>
    </recommendedName>
</protein>
<evidence type="ECO:0000256" key="1">
    <source>
        <dbReference type="SAM" id="Phobius"/>
    </source>
</evidence>
<dbReference type="STRING" id="1353537.TP2_11885"/>
<gene>
    <name evidence="2" type="ORF">TP2_11885</name>
</gene>